<protein>
    <recommendedName>
        <fullName evidence="1">protein acetyllysine N-acetyltransferase</fullName>
        <ecNumber evidence="1">2.3.1.286</ecNumber>
    </recommendedName>
</protein>
<feature type="compositionally biased region" description="Basic and acidic residues" evidence="8">
    <location>
        <begin position="325"/>
        <end position="341"/>
    </location>
</feature>
<feature type="binding site" evidence="7">
    <location>
        <position position="166"/>
    </location>
    <ligand>
        <name>Zn(2+)</name>
        <dbReference type="ChEBI" id="CHEBI:29105"/>
    </ligand>
</feature>
<evidence type="ECO:0000259" key="9">
    <source>
        <dbReference type="PROSITE" id="PS50305"/>
    </source>
</evidence>
<feature type="domain" description="Deacetylase sirtuin-type" evidence="9">
    <location>
        <begin position="27"/>
        <end position="286"/>
    </location>
</feature>
<evidence type="ECO:0000256" key="7">
    <source>
        <dbReference type="PROSITE-ProRule" id="PRU00236"/>
    </source>
</evidence>
<dbReference type="Gene3D" id="2.20.28.200">
    <property type="match status" value="1"/>
</dbReference>
<dbReference type="SUPFAM" id="SSF52467">
    <property type="entry name" value="DHS-like NAD/FAD-binding domain"/>
    <property type="match status" value="1"/>
</dbReference>
<feature type="region of interest" description="Disordered" evidence="8">
    <location>
        <begin position="325"/>
        <end position="363"/>
    </location>
</feature>
<keyword evidence="10" id="KW-1185">Reference proteome</keyword>
<evidence type="ECO:0000256" key="2">
    <source>
        <dbReference type="ARBA" id="ARBA00022679"/>
    </source>
</evidence>
<evidence type="ECO:0000313" key="11">
    <source>
        <dbReference type="RefSeq" id="XP_013782997.1"/>
    </source>
</evidence>
<dbReference type="Gene3D" id="3.40.50.1220">
    <property type="entry name" value="TPP-binding domain"/>
    <property type="match status" value="1"/>
</dbReference>
<keyword evidence="2" id="KW-0808">Transferase</keyword>
<reference evidence="11" key="1">
    <citation type="submission" date="2025-08" db="UniProtKB">
        <authorList>
            <consortium name="RefSeq"/>
        </authorList>
    </citation>
    <scope>IDENTIFICATION</scope>
    <source>
        <tissue evidence="11">Muscle</tissue>
    </source>
</reference>
<dbReference type="Proteomes" id="UP000694941">
    <property type="component" value="Unplaced"/>
</dbReference>
<feature type="binding site" evidence="7">
    <location>
        <position position="141"/>
    </location>
    <ligand>
        <name>Zn(2+)</name>
        <dbReference type="ChEBI" id="CHEBI:29105"/>
    </ligand>
</feature>
<evidence type="ECO:0000256" key="1">
    <source>
        <dbReference type="ARBA" id="ARBA00012928"/>
    </source>
</evidence>
<keyword evidence="4 7" id="KW-0862">Zinc</keyword>
<evidence type="ECO:0000313" key="10">
    <source>
        <dbReference type="Proteomes" id="UP000694941"/>
    </source>
</evidence>
<comment type="similarity">
    <text evidence="6">Belongs to the sirtuin family. Class IV subfamily.</text>
</comment>
<name>A0ABM1BJ29_LIMPO</name>
<accession>A0ABM1BJ29</accession>
<evidence type="ECO:0000256" key="8">
    <source>
        <dbReference type="SAM" id="MobiDB-lite"/>
    </source>
</evidence>
<evidence type="ECO:0000256" key="3">
    <source>
        <dbReference type="ARBA" id="ARBA00022723"/>
    </source>
</evidence>
<proteinExistence type="inferred from homology"/>
<dbReference type="GeneID" id="106467215"/>
<gene>
    <name evidence="11" type="primary">LOC106467215</name>
</gene>
<feature type="active site" description="Proton acceptor" evidence="7">
    <location>
        <position position="133"/>
    </location>
</feature>
<evidence type="ECO:0000256" key="5">
    <source>
        <dbReference type="ARBA" id="ARBA00023027"/>
    </source>
</evidence>
<organism evidence="10 11">
    <name type="scientific">Limulus polyphemus</name>
    <name type="common">Atlantic horseshoe crab</name>
    <dbReference type="NCBI Taxonomy" id="6850"/>
    <lineage>
        <taxon>Eukaryota</taxon>
        <taxon>Metazoa</taxon>
        <taxon>Ecdysozoa</taxon>
        <taxon>Arthropoda</taxon>
        <taxon>Chelicerata</taxon>
        <taxon>Merostomata</taxon>
        <taxon>Xiphosura</taxon>
        <taxon>Limulidae</taxon>
        <taxon>Limulus</taxon>
    </lineage>
</organism>
<dbReference type="InterPro" id="IPR050134">
    <property type="entry name" value="NAD-dep_sirtuin_deacylases"/>
</dbReference>
<sequence length="363" mass="41012">MSCSYADGLSRYEDKGICGLPEVHDPEEKITLKAIQLAQWIQESEHVVVHTGAGISTSAGIPDFRGPKGVWTLEQKGEKPQINISFSSAIPTKTHMALVEFMKLGLIHFVVSQNVDGLHLRSGLPQDKFCELHGNMFLDKCKQCQRLFIRSQASVSVGQKCTDQPCPLRKTNGRVCRGKLYDTILDWEDELPEEDLELADVHSRVADLSICLGTTLQIVPSGSLPLLTKKNGGRMVICNLQPTKCDHFADLIIHDYVDNFIEKLAMHLGVSIPPYCPEQDPTLKTKSSVMEYSPLRLLPKHKLVHSNKMRKRKCKRDDQKCKSEIEYQRTKHELPNTKVEKNTQYSNETQENIQTDLETENTT</sequence>
<dbReference type="RefSeq" id="XP_013782997.1">
    <property type="nucleotide sequence ID" value="XM_013927543.2"/>
</dbReference>
<keyword evidence="3 7" id="KW-0479">Metal-binding</keyword>
<dbReference type="InterPro" id="IPR026590">
    <property type="entry name" value="Ssirtuin_cat_dom"/>
</dbReference>
<dbReference type="PANTHER" id="PTHR11085">
    <property type="entry name" value="NAD-DEPENDENT PROTEIN DEACYLASE SIRTUIN-5, MITOCHONDRIAL-RELATED"/>
    <property type="match status" value="1"/>
</dbReference>
<evidence type="ECO:0000256" key="4">
    <source>
        <dbReference type="ARBA" id="ARBA00022833"/>
    </source>
</evidence>
<dbReference type="InterPro" id="IPR029035">
    <property type="entry name" value="DHS-like_NAD/FAD-binding_dom"/>
</dbReference>
<dbReference type="InterPro" id="IPR003000">
    <property type="entry name" value="Sirtuin"/>
</dbReference>
<dbReference type="EC" id="2.3.1.286" evidence="1"/>
<dbReference type="PANTHER" id="PTHR11085:SF12">
    <property type="entry name" value="NAD-DEPENDENT PROTEIN DEACYLASE SIRTUIN-6"/>
    <property type="match status" value="1"/>
</dbReference>
<dbReference type="PROSITE" id="PS50305">
    <property type="entry name" value="SIRTUIN"/>
    <property type="match status" value="1"/>
</dbReference>
<feature type="binding site" evidence="7">
    <location>
        <position position="144"/>
    </location>
    <ligand>
        <name>Zn(2+)</name>
        <dbReference type="ChEBI" id="CHEBI:29105"/>
    </ligand>
</feature>
<keyword evidence="5" id="KW-0520">NAD</keyword>
<evidence type="ECO:0000256" key="6">
    <source>
        <dbReference type="ARBA" id="ARBA00038170"/>
    </source>
</evidence>
<feature type="compositionally biased region" description="Polar residues" evidence="8">
    <location>
        <begin position="342"/>
        <end position="363"/>
    </location>
</feature>
<dbReference type="Pfam" id="PF02146">
    <property type="entry name" value="SIR2"/>
    <property type="match status" value="1"/>
</dbReference>
<feature type="binding site" evidence="7">
    <location>
        <position position="176"/>
    </location>
    <ligand>
        <name>Zn(2+)</name>
        <dbReference type="ChEBI" id="CHEBI:29105"/>
    </ligand>
</feature>